<feature type="transmembrane region" description="Helical" evidence="1">
    <location>
        <begin position="33"/>
        <end position="52"/>
    </location>
</feature>
<evidence type="ECO:0000313" key="3">
    <source>
        <dbReference type="Proteomes" id="UP001214854"/>
    </source>
</evidence>
<dbReference type="EMBL" id="JAQQKX010000006">
    <property type="protein sequence ID" value="MDC7683519.1"/>
    <property type="molecule type" value="Genomic_DNA"/>
</dbReference>
<feature type="transmembrane region" description="Helical" evidence="1">
    <location>
        <begin position="64"/>
        <end position="84"/>
    </location>
</feature>
<feature type="transmembrane region" description="Helical" evidence="1">
    <location>
        <begin position="157"/>
        <end position="177"/>
    </location>
</feature>
<evidence type="ECO:0000313" key="2">
    <source>
        <dbReference type="EMBL" id="MDC7683519.1"/>
    </source>
</evidence>
<feature type="transmembrane region" description="Helical" evidence="1">
    <location>
        <begin position="183"/>
        <end position="203"/>
    </location>
</feature>
<name>A0ABT5HU07_9CAUL</name>
<feature type="transmembrane region" description="Helical" evidence="1">
    <location>
        <begin position="104"/>
        <end position="123"/>
    </location>
</feature>
<evidence type="ECO:0000256" key="1">
    <source>
        <dbReference type="SAM" id="Phobius"/>
    </source>
</evidence>
<accession>A0ABT5HU07</accession>
<keyword evidence="1" id="KW-0812">Transmembrane</keyword>
<keyword evidence="3" id="KW-1185">Reference proteome</keyword>
<dbReference type="RefSeq" id="WP_272747984.1">
    <property type="nucleotide sequence ID" value="NZ_JAQQKX010000006.1"/>
</dbReference>
<gene>
    <name evidence="2" type="ORF">PQU92_09545</name>
</gene>
<keyword evidence="1" id="KW-1133">Transmembrane helix</keyword>
<feature type="transmembrane region" description="Helical" evidence="1">
    <location>
        <begin position="129"/>
        <end position="150"/>
    </location>
</feature>
<comment type="caution">
    <text evidence="2">The sequence shown here is derived from an EMBL/GenBank/DDBJ whole genome shotgun (WGS) entry which is preliminary data.</text>
</comment>
<proteinExistence type="predicted"/>
<keyword evidence="1" id="KW-0472">Membrane</keyword>
<protein>
    <submittedName>
        <fullName evidence="2">Uncharacterized protein</fullName>
    </submittedName>
</protein>
<sequence>MSTNESDDGLATRADLAFVRALVDQAPKAQGSAGLLFMVGGGAYGVQCLVYWGEIAGFYRLPPLAGLLTAILPIVIFLVPMIWVIIKERGQQAAGVATRAMNAAYASTGLVNLVMILVFGTIATREKSMLIWLIYPIVICALQGGAWYVAYMIRRKLWLMAVAIGWFAAAATLGFIIHDIGSYLLGLALALIGLMGVPGYVMWRLAKRG</sequence>
<dbReference type="Proteomes" id="UP001214854">
    <property type="component" value="Unassembled WGS sequence"/>
</dbReference>
<organism evidence="2 3">
    <name type="scientific">Asticcacaulis aquaticus</name>
    <dbReference type="NCBI Taxonomy" id="2984212"/>
    <lineage>
        <taxon>Bacteria</taxon>
        <taxon>Pseudomonadati</taxon>
        <taxon>Pseudomonadota</taxon>
        <taxon>Alphaproteobacteria</taxon>
        <taxon>Caulobacterales</taxon>
        <taxon>Caulobacteraceae</taxon>
        <taxon>Asticcacaulis</taxon>
    </lineage>
</organism>
<reference evidence="2 3" key="1">
    <citation type="submission" date="2023-01" db="EMBL/GenBank/DDBJ databases">
        <title>Novel species of the genus Asticcacaulis isolated from rivers.</title>
        <authorList>
            <person name="Lu H."/>
        </authorList>
    </citation>
    <scope>NUCLEOTIDE SEQUENCE [LARGE SCALE GENOMIC DNA]</scope>
    <source>
        <strain evidence="2 3">BYS171W</strain>
    </source>
</reference>